<evidence type="ECO:0000256" key="17">
    <source>
        <dbReference type="ARBA" id="ARBA00048659"/>
    </source>
</evidence>
<evidence type="ECO:0000259" key="21">
    <source>
        <dbReference type="PROSITE" id="PS50011"/>
    </source>
</evidence>
<dbReference type="CDD" id="cd13982">
    <property type="entry name" value="STKc_IRE1"/>
    <property type="match status" value="1"/>
</dbReference>
<evidence type="ECO:0000259" key="22">
    <source>
        <dbReference type="PROSITE" id="PS51392"/>
    </source>
</evidence>
<evidence type="ECO:0000256" key="4">
    <source>
        <dbReference type="ARBA" id="ARBA00022527"/>
    </source>
</evidence>
<keyword evidence="8 20" id="KW-0732">Signal</keyword>
<evidence type="ECO:0000256" key="13">
    <source>
        <dbReference type="ARBA" id="ARBA00022842"/>
    </source>
</evidence>
<evidence type="ECO:0000256" key="3">
    <source>
        <dbReference type="ARBA" id="ARBA00012513"/>
    </source>
</evidence>
<dbReference type="InterPro" id="IPR038357">
    <property type="entry name" value="KEN_sf"/>
</dbReference>
<keyword evidence="16" id="KW-0325">Glycoprotein</keyword>
<keyword evidence="13" id="KW-0460">Magnesium</keyword>
<evidence type="ECO:0000256" key="18">
    <source>
        <dbReference type="ARBA" id="ARBA00048977"/>
    </source>
</evidence>
<dbReference type="GO" id="GO:0031505">
    <property type="term" value="P:fungal-type cell wall organization"/>
    <property type="evidence" value="ECO:0007669"/>
    <property type="project" value="EnsemblFungi"/>
</dbReference>
<keyword evidence="11" id="KW-0378">Hydrolase</keyword>
<dbReference type="PANTHER" id="PTHR13954">
    <property type="entry name" value="IRE1-RELATED"/>
    <property type="match status" value="1"/>
</dbReference>
<comment type="subcellular location">
    <subcellularLocation>
        <location evidence="2">Membrane</location>
        <topology evidence="2">Single-pass type I membrane protein</topology>
    </subcellularLocation>
</comment>
<dbReference type="GO" id="GO:0051082">
    <property type="term" value="F:unfolded protein binding"/>
    <property type="evidence" value="ECO:0007669"/>
    <property type="project" value="EnsemblFungi"/>
</dbReference>
<dbReference type="InterPro" id="IPR000719">
    <property type="entry name" value="Prot_kinase_dom"/>
</dbReference>
<keyword evidence="4" id="KW-0723">Serine/threonine-protein kinase</keyword>
<evidence type="ECO:0000256" key="5">
    <source>
        <dbReference type="ARBA" id="ARBA00022679"/>
    </source>
</evidence>
<keyword evidence="10" id="KW-0418">Kinase</keyword>
<keyword evidence="6" id="KW-0812">Transmembrane</keyword>
<evidence type="ECO:0000256" key="10">
    <source>
        <dbReference type="ARBA" id="ARBA00022777"/>
    </source>
</evidence>
<dbReference type="GO" id="GO:0036498">
    <property type="term" value="P:IRE1-mediated unfolded protein response"/>
    <property type="evidence" value="ECO:0007669"/>
    <property type="project" value="EnsemblFungi"/>
</dbReference>
<dbReference type="KEGG" id="kng:KNAG_0B04500"/>
<keyword evidence="12" id="KW-0067">ATP-binding</keyword>
<feature type="domain" description="Protein kinase" evidence="21">
    <location>
        <begin position="663"/>
        <end position="974"/>
    </location>
</feature>
<evidence type="ECO:0000256" key="6">
    <source>
        <dbReference type="ARBA" id="ARBA00022692"/>
    </source>
</evidence>
<dbReference type="Gene3D" id="2.130.10.10">
    <property type="entry name" value="YVTN repeat-like/Quinoprotein amine dehydrogenase"/>
    <property type="match status" value="1"/>
</dbReference>
<organism evidence="23 24">
    <name type="scientific">Huiozyma naganishii (strain ATCC MYA-139 / BCRC 22969 / CBS 8797 / KCTC 17520 / NBRC 10181 / NCYC 3082 / Yp74L-3)</name>
    <name type="common">Yeast</name>
    <name type="synonym">Kazachstania naganishii</name>
    <dbReference type="NCBI Taxonomy" id="1071383"/>
    <lineage>
        <taxon>Eukaryota</taxon>
        <taxon>Fungi</taxon>
        <taxon>Dikarya</taxon>
        <taxon>Ascomycota</taxon>
        <taxon>Saccharomycotina</taxon>
        <taxon>Saccharomycetes</taxon>
        <taxon>Saccharomycetales</taxon>
        <taxon>Saccharomycetaceae</taxon>
        <taxon>Huiozyma</taxon>
    </lineage>
</organism>
<dbReference type="GO" id="GO:0042802">
    <property type="term" value="F:identical protein binding"/>
    <property type="evidence" value="ECO:0007669"/>
    <property type="project" value="EnsemblFungi"/>
</dbReference>
<comment type="catalytic activity">
    <reaction evidence="17">
        <text>L-threonyl-[protein] + ATP = O-phospho-L-threonyl-[protein] + ADP + H(+)</text>
        <dbReference type="Rhea" id="RHEA:46608"/>
        <dbReference type="Rhea" id="RHEA-COMP:11060"/>
        <dbReference type="Rhea" id="RHEA-COMP:11605"/>
        <dbReference type="ChEBI" id="CHEBI:15378"/>
        <dbReference type="ChEBI" id="CHEBI:30013"/>
        <dbReference type="ChEBI" id="CHEBI:30616"/>
        <dbReference type="ChEBI" id="CHEBI:61977"/>
        <dbReference type="ChEBI" id="CHEBI:456216"/>
        <dbReference type="EC" id="2.7.11.1"/>
    </reaction>
    <physiologicalReaction direction="left-to-right" evidence="17">
        <dbReference type="Rhea" id="RHEA:46609"/>
    </physiologicalReaction>
</comment>
<dbReference type="EC" id="2.7.11.1" evidence="3"/>
<protein>
    <recommendedName>
        <fullName evidence="3">non-specific serine/threonine protein kinase</fullName>
        <ecNumber evidence="3">2.7.11.1</ecNumber>
    </recommendedName>
</protein>
<dbReference type="FunFam" id="1.10.510.10:FF:000572">
    <property type="entry name" value="Serine/threonine-protein kinase/endoribonuclease IRE1"/>
    <property type="match status" value="1"/>
</dbReference>
<dbReference type="PROSITE" id="PS50011">
    <property type="entry name" value="PROTEIN_KINASE_DOM"/>
    <property type="match status" value="1"/>
</dbReference>
<evidence type="ECO:0000256" key="15">
    <source>
        <dbReference type="ARBA" id="ARBA00023136"/>
    </source>
</evidence>
<evidence type="ECO:0000256" key="9">
    <source>
        <dbReference type="ARBA" id="ARBA00022741"/>
    </source>
</evidence>
<proteinExistence type="predicted"/>
<dbReference type="Gene3D" id="1.10.510.10">
    <property type="entry name" value="Transferase(Phosphotransferase) domain 1"/>
    <property type="match status" value="1"/>
</dbReference>
<dbReference type="FunFam" id="3.30.200.20:FF:000077">
    <property type="entry name" value="Putative Serine/threonine-protein kinase/endoribonuclease IRE1"/>
    <property type="match status" value="1"/>
</dbReference>
<dbReference type="GO" id="GO:0004521">
    <property type="term" value="F:RNA endonuclease activity"/>
    <property type="evidence" value="ECO:0007669"/>
    <property type="project" value="EnsemblFungi"/>
</dbReference>
<dbReference type="SMART" id="SM00580">
    <property type="entry name" value="PUG"/>
    <property type="match status" value="1"/>
</dbReference>
<dbReference type="PANTHER" id="PTHR13954:SF6">
    <property type="entry name" value="NON-SPECIFIC SERINE_THREONINE PROTEIN KINASE"/>
    <property type="match status" value="1"/>
</dbReference>
<dbReference type="GO" id="GO:0046872">
    <property type="term" value="F:metal ion binding"/>
    <property type="evidence" value="ECO:0007669"/>
    <property type="project" value="UniProtKB-KW"/>
</dbReference>
<dbReference type="PROSITE" id="PS51392">
    <property type="entry name" value="KEN"/>
    <property type="match status" value="1"/>
</dbReference>
<evidence type="ECO:0000256" key="16">
    <source>
        <dbReference type="ARBA" id="ARBA00023180"/>
    </source>
</evidence>
<evidence type="ECO:0000256" key="2">
    <source>
        <dbReference type="ARBA" id="ARBA00004479"/>
    </source>
</evidence>
<dbReference type="SMART" id="SM00564">
    <property type="entry name" value="PQQ"/>
    <property type="match status" value="3"/>
</dbReference>
<dbReference type="GO" id="GO:1990332">
    <property type="term" value="C:Ire1 complex"/>
    <property type="evidence" value="ECO:0007669"/>
    <property type="project" value="EnsemblFungi"/>
</dbReference>
<feature type="region of interest" description="Disordered" evidence="19">
    <location>
        <begin position="611"/>
        <end position="652"/>
    </location>
</feature>
<dbReference type="InterPro" id="IPR011009">
    <property type="entry name" value="Kinase-like_dom_sf"/>
</dbReference>
<dbReference type="InterPro" id="IPR011047">
    <property type="entry name" value="Quinoprotein_ADH-like_sf"/>
</dbReference>
<reference evidence="24" key="2">
    <citation type="submission" date="2012-08" db="EMBL/GenBank/DDBJ databases">
        <title>Genome sequence of Kazachstania naganishii.</title>
        <authorList>
            <person name="Gordon J.L."/>
            <person name="Armisen D."/>
            <person name="Proux-Wera E."/>
            <person name="OhEigeartaigh S.S."/>
            <person name="Byrne K.P."/>
            <person name="Wolfe K.H."/>
        </authorList>
    </citation>
    <scope>NUCLEOTIDE SEQUENCE [LARGE SCALE GENOMIC DNA]</scope>
    <source>
        <strain evidence="24">ATCC MYA-139 / BCRC 22969 / CBS 8797 / CCRC 22969 / KCTC 17520 / NBRC 10181 / NCYC 3082</strain>
    </source>
</reference>
<keyword evidence="14" id="KW-1133">Transmembrane helix</keyword>
<dbReference type="GO" id="GO:0004674">
    <property type="term" value="F:protein serine/threonine kinase activity"/>
    <property type="evidence" value="ECO:0007669"/>
    <property type="project" value="UniProtKB-KW"/>
</dbReference>
<dbReference type="GO" id="GO:0006020">
    <property type="term" value="P:inositol metabolic process"/>
    <property type="evidence" value="ECO:0007669"/>
    <property type="project" value="EnsemblFungi"/>
</dbReference>
<dbReference type="GO" id="GO:0070059">
    <property type="term" value="P:intrinsic apoptotic signaling pathway in response to endoplasmic reticulum stress"/>
    <property type="evidence" value="ECO:0007669"/>
    <property type="project" value="TreeGrafter"/>
</dbReference>
<dbReference type="GO" id="GO:0005634">
    <property type="term" value="C:nucleus"/>
    <property type="evidence" value="ECO:0007669"/>
    <property type="project" value="EnsemblFungi"/>
</dbReference>
<dbReference type="CDD" id="cd10422">
    <property type="entry name" value="RNase_Ire1"/>
    <property type="match status" value="1"/>
</dbReference>
<accession>J7S3S8</accession>
<evidence type="ECO:0000256" key="19">
    <source>
        <dbReference type="SAM" id="MobiDB-lite"/>
    </source>
</evidence>
<comment type="cofactor">
    <cofactor evidence="1">
        <name>Mg(2+)</name>
        <dbReference type="ChEBI" id="CHEBI:18420"/>
    </cofactor>
</comment>
<dbReference type="InterPro" id="IPR010513">
    <property type="entry name" value="KEN_dom"/>
</dbReference>
<evidence type="ECO:0000256" key="14">
    <source>
        <dbReference type="ARBA" id="ARBA00022989"/>
    </source>
</evidence>
<dbReference type="OrthoDB" id="63989at2759"/>
<feature type="compositionally biased region" description="Basic residues" evidence="19">
    <location>
        <begin position="630"/>
        <end position="647"/>
    </location>
</feature>
<dbReference type="InterPro" id="IPR008271">
    <property type="entry name" value="Ser/Thr_kinase_AS"/>
</dbReference>
<dbReference type="GO" id="GO:1990604">
    <property type="term" value="C:IRE1-TRAF2-ASK1 complex"/>
    <property type="evidence" value="ECO:0007669"/>
    <property type="project" value="TreeGrafter"/>
</dbReference>
<evidence type="ECO:0000256" key="12">
    <source>
        <dbReference type="ARBA" id="ARBA00022840"/>
    </source>
</evidence>
<dbReference type="eggNOG" id="KOG1027">
    <property type="taxonomic scope" value="Eukaryota"/>
</dbReference>
<dbReference type="GeneID" id="34524534"/>
<evidence type="ECO:0000256" key="7">
    <source>
        <dbReference type="ARBA" id="ARBA00022723"/>
    </source>
</evidence>
<dbReference type="OMA" id="IRYYCSE"/>
<keyword evidence="7" id="KW-0479">Metal-binding</keyword>
<dbReference type="Gene3D" id="1.20.1440.180">
    <property type="entry name" value="KEN domain"/>
    <property type="match status" value="1"/>
</dbReference>
<dbReference type="Proteomes" id="UP000006310">
    <property type="component" value="Chromosome 2"/>
</dbReference>
<keyword evidence="9" id="KW-0547">Nucleotide-binding</keyword>
<dbReference type="InterPro" id="IPR015943">
    <property type="entry name" value="WD40/YVTN_repeat-like_dom_sf"/>
</dbReference>
<evidence type="ECO:0000256" key="8">
    <source>
        <dbReference type="ARBA" id="ARBA00022729"/>
    </source>
</evidence>
<dbReference type="InterPro" id="IPR045133">
    <property type="entry name" value="IRE1/2-like"/>
</dbReference>
<keyword evidence="24" id="KW-1185">Reference proteome</keyword>
<feature type="region of interest" description="Disordered" evidence="19">
    <location>
        <begin position="566"/>
        <end position="587"/>
    </location>
</feature>
<dbReference type="EMBL" id="HE978315">
    <property type="protein sequence ID" value="CCK68884.1"/>
    <property type="molecule type" value="Genomic_DNA"/>
</dbReference>
<evidence type="ECO:0000313" key="23">
    <source>
        <dbReference type="EMBL" id="CCK68884.1"/>
    </source>
</evidence>
<dbReference type="InterPro" id="IPR018391">
    <property type="entry name" value="PQQ_b-propeller_rpt"/>
</dbReference>
<dbReference type="STRING" id="1071383.J7S3S8"/>
<dbReference type="PROSITE" id="PS00108">
    <property type="entry name" value="PROTEIN_KINASE_ST"/>
    <property type="match status" value="1"/>
</dbReference>
<comment type="catalytic activity">
    <reaction evidence="18">
        <text>L-seryl-[protein] + ATP = O-phospho-L-seryl-[protein] + ADP + H(+)</text>
        <dbReference type="Rhea" id="RHEA:17989"/>
        <dbReference type="Rhea" id="RHEA-COMP:9863"/>
        <dbReference type="Rhea" id="RHEA-COMP:11604"/>
        <dbReference type="ChEBI" id="CHEBI:15378"/>
        <dbReference type="ChEBI" id="CHEBI:29999"/>
        <dbReference type="ChEBI" id="CHEBI:30616"/>
        <dbReference type="ChEBI" id="CHEBI:83421"/>
        <dbReference type="ChEBI" id="CHEBI:456216"/>
        <dbReference type="EC" id="2.7.11.1"/>
    </reaction>
    <physiologicalReaction direction="left-to-right" evidence="18">
        <dbReference type="Rhea" id="RHEA:17990"/>
    </physiologicalReaction>
</comment>
<keyword evidence="5" id="KW-0808">Transferase</keyword>
<dbReference type="SMART" id="SM00220">
    <property type="entry name" value="S_TKc"/>
    <property type="match status" value="1"/>
</dbReference>
<name>J7S3S8_HUIN7</name>
<feature type="domain" description="KEN" evidence="22">
    <location>
        <begin position="977"/>
        <end position="1107"/>
    </location>
</feature>
<keyword evidence="15" id="KW-0472">Membrane</keyword>
<dbReference type="SUPFAM" id="SSF56112">
    <property type="entry name" value="Protein kinase-like (PK-like)"/>
    <property type="match status" value="1"/>
</dbReference>
<dbReference type="GO" id="GO:0006397">
    <property type="term" value="P:mRNA processing"/>
    <property type="evidence" value="ECO:0007669"/>
    <property type="project" value="InterPro"/>
</dbReference>
<dbReference type="SUPFAM" id="SSF50998">
    <property type="entry name" value="Quinoprotein alcohol dehydrogenase-like"/>
    <property type="match status" value="1"/>
</dbReference>
<dbReference type="GO" id="GO:0016787">
    <property type="term" value="F:hydrolase activity"/>
    <property type="evidence" value="ECO:0007669"/>
    <property type="project" value="UniProtKB-KW"/>
</dbReference>
<dbReference type="RefSeq" id="XP_022463130.1">
    <property type="nucleotide sequence ID" value="XM_022606434.1"/>
</dbReference>
<evidence type="ECO:0000256" key="1">
    <source>
        <dbReference type="ARBA" id="ARBA00001946"/>
    </source>
</evidence>
<evidence type="ECO:0000256" key="20">
    <source>
        <dbReference type="SAM" id="SignalP"/>
    </source>
</evidence>
<evidence type="ECO:0000313" key="24">
    <source>
        <dbReference type="Proteomes" id="UP000006310"/>
    </source>
</evidence>
<dbReference type="GO" id="GO:0005524">
    <property type="term" value="F:ATP binding"/>
    <property type="evidence" value="ECO:0007669"/>
    <property type="project" value="UniProtKB-KW"/>
</dbReference>
<dbReference type="Gene3D" id="3.30.200.20">
    <property type="entry name" value="Phosphorylase Kinase, domain 1"/>
    <property type="match status" value="1"/>
</dbReference>
<feature type="signal peptide" evidence="20">
    <location>
        <begin position="1"/>
        <end position="22"/>
    </location>
</feature>
<dbReference type="Pfam" id="PF06479">
    <property type="entry name" value="Ribonuc_2-5A"/>
    <property type="match status" value="1"/>
</dbReference>
<dbReference type="AlphaFoldDB" id="J7S3S8"/>
<dbReference type="Pfam" id="PF00069">
    <property type="entry name" value="Pkinase"/>
    <property type="match status" value="2"/>
</dbReference>
<sequence>MRVLLKVIFFLGLLQFAPDGLQHFCVGSKVIENNKYRKHSNNASAKQYTVESISNIKELGSTLNEKSTQRISPLATGKQYPVDLHRRKGSSPALPASYLIGRSIADLNLSPILIVCDIEGGLHAINRDDGQIIWSIDSSEFQPLIQIEQPPSIETKETLLLEPSGDGTLYFFHAHQGLQKIPGSINQLIATSPVHMRAELVVDDLGTTIEDEKIYTGSRTSMMYVIDMSNGALLSSFGNGSRKHKRGATSDSEEDSCMNELTKTLMIGKSIYKLQINSQNGSIYNVTYCTWQPNSLDVHLSRENVVSKDGLFVAPFRDKSLLGVDGNFKIAKWVSPEFPGIIVSVFDLFVDKHSNETVLVSHPFHNLEEADSEQEKIYLEQTKSKTWAAFSSKHFPSLVKAAPISKYVSSSRWRTQSIFSDESLFRTAITGVHVVDSAPIQSIPYNRIPEASHRPALMLDPVPYQPISLEHGHNAPLDQKNNALRESIQMAQTEAFPRSAKISALYAIGSFFYRIIESGLILVFSLVVLLTLQKYEIIPPMHIMMEKVGLAPRQDVAPPVFKEHISTNTNVEKGSDSENKVSDLQMHPIPSNEVKKAVIFEEPEQNLKMFSLDNDSNATLRDNGEQFTEKKKRKRGSRGGKKSKTKSHSIDGVDTDDSIKSLVVSDKILGYGSSGTVVFEGSFQNRRVAVKRMLLDFCDLADREIRLLTESDDHPNVIRYYCSEMTEKFLYIALELCDANLEDLVATKLPSSKIMKFRKNLDLVDLLCQIGSGIAHLHSLKIIHRDIKPQNILVSENRIASIATSSTKENLRILISDFGLCKKLDNDQSSFRTNMQNPAGTTGWRAPELLDGSSFSILENMDTSKHGESTTDTSIVSTDSFYDPFTKQRLTRAVDIFSMGCVFFYVLTNGQHPFGSKYMREGNIIKGEYDLSPLRTTIKEKWVVEEATNLISRLIARDPKQRPTAMTVLKHPLFWPIQKKLAFLLKFSDRFELKNKESPNELLGKLDTLSKTVIPKADWSLKFDKLFMDNLGKYRKYHFDRVLDLLRAFRNKYHHYMDMPEELADIMGTIPDGFYHFFIVRFPNLLMETYLFVEKNMADDQAMVEFF</sequence>
<reference evidence="23 24" key="1">
    <citation type="journal article" date="2011" name="Proc. Natl. Acad. Sci. U.S.A.">
        <title>Evolutionary erosion of yeast sex chromosomes by mating-type switching accidents.</title>
        <authorList>
            <person name="Gordon J.L."/>
            <person name="Armisen D."/>
            <person name="Proux-Wera E."/>
            <person name="Oheigeartaigh S.S."/>
            <person name="Byrne K.P."/>
            <person name="Wolfe K.H."/>
        </authorList>
    </citation>
    <scope>NUCLEOTIDE SEQUENCE [LARGE SCALE GENOMIC DNA]</scope>
    <source>
        <strain evidence="24">ATCC MYA-139 / BCRC 22969 / CBS 8797 / CCRC 22969 / KCTC 17520 / NBRC 10181 / NCYC 3082</strain>
    </source>
</reference>
<evidence type="ECO:0000256" key="11">
    <source>
        <dbReference type="ARBA" id="ARBA00022801"/>
    </source>
</evidence>
<gene>
    <name evidence="23" type="primary">KNAG0B04500</name>
    <name evidence="23" type="ordered locus">KNAG_0B04500</name>
</gene>
<feature type="chain" id="PRO_5003796427" description="non-specific serine/threonine protein kinase" evidence="20">
    <location>
        <begin position="23"/>
        <end position="1107"/>
    </location>
</feature>
<dbReference type="GO" id="GO:0034067">
    <property type="term" value="P:protein localization to Golgi apparatus"/>
    <property type="evidence" value="ECO:0007669"/>
    <property type="project" value="EnsemblFungi"/>
</dbReference>
<dbReference type="HOGENOM" id="CLU_004875_2_1_1"/>